<evidence type="ECO:0000259" key="1">
    <source>
        <dbReference type="Pfam" id="PF04389"/>
    </source>
</evidence>
<name>A0AAE5CCU9_9BACT</name>
<evidence type="ECO:0000313" key="2">
    <source>
        <dbReference type="EMBL" id="NIR76488.1"/>
    </source>
</evidence>
<organism evidence="2 3">
    <name type="scientific">Candidatus Kutchimonas denitrificans</name>
    <dbReference type="NCBI Taxonomy" id="3056748"/>
    <lineage>
        <taxon>Bacteria</taxon>
        <taxon>Pseudomonadati</taxon>
        <taxon>Gemmatimonadota</taxon>
        <taxon>Gemmatimonadia</taxon>
        <taxon>Candidatus Palauibacterales</taxon>
        <taxon>Candidatus Palauibacteraceae</taxon>
        <taxon>Candidatus Kutchimonas</taxon>
    </lineage>
</organism>
<dbReference type="PROSITE" id="PS00018">
    <property type="entry name" value="EF_HAND_1"/>
    <property type="match status" value="1"/>
</dbReference>
<dbReference type="Pfam" id="PF04389">
    <property type="entry name" value="Peptidase_M28"/>
    <property type="match status" value="1"/>
</dbReference>
<dbReference type="PANTHER" id="PTHR12147">
    <property type="entry name" value="METALLOPEPTIDASE M28 FAMILY MEMBER"/>
    <property type="match status" value="1"/>
</dbReference>
<dbReference type="InterPro" id="IPR007484">
    <property type="entry name" value="Peptidase_M28"/>
</dbReference>
<comment type="caution">
    <text evidence="2">The sequence shown here is derived from an EMBL/GenBank/DDBJ whole genome shotgun (WGS) entry which is preliminary data.</text>
</comment>
<dbReference type="GO" id="GO:0006508">
    <property type="term" value="P:proteolysis"/>
    <property type="evidence" value="ECO:0007669"/>
    <property type="project" value="InterPro"/>
</dbReference>
<evidence type="ECO:0000313" key="3">
    <source>
        <dbReference type="Proteomes" id="UP000702544"/>
    </source>
</evidence>
<dbReference type="Proteomes" id="UP000702544">
    <property type="component" value="Unassembled WGS sequence"/>
</dbReference>
<dbReference type="GO" id="GO:0008235">
    <property type="term" value="F:metalloexopeptidase activity"/>
    <property type="evidence" value="ECO:0007669"/>
    <property type="project" value="InterPro"/>
</dbReference>
<feature type="domain" description="Peptidase M28" evidence="1">
    <location>
        <begin position="275"/>
        <end position="537"/>
    </location>
</feature>
<protein>
    <submittedName>
        <fullName evidence="2">M20/M25/M40 family metallo-hydrolase</fullName>
    </submittedName>
</protein>
<dbReference type="AlphaFoldDB" id="A0AAE5CCU9"/>
<gene>
    <name evidence="2" type="ORF">GWO12_15510</name>
</gene>
<dbReference type="Gene3D" id="3.40.630.10">
    <property type="entry name" value="Zn peptidases"/>
    <property type="match status" value="1"/>
</dbReference>
<accession>A0AAE5CCU9</accession>
<dbReference type="InterPro" id="IPR045175">
    <property type="entry name" value="M28_fam"/>
</dbReference>
<dbReference type="PANTHER" id="PTHR12147:SF26">
    <property type="entry name" value="PEPTIDASE M28 DOMAIN-CONTAINING PROTEIN"/>
    <property type="match status" value="1"/>
</dbReference>
<sequence>MIGFAALHAACSTSRSAGSAAPGTAPSEAETSDAAITAAELEEHLAAFAHDSMMGRAMTTAGNVRATEYIAAQVERRGLEAAGDDGTYFQTLPLVRRRLLAEDLSLAVNGNELSMGVDYLPVQPLGRFMPFGLSRSLDGVQVIYGGPASSPATSLSEEQVAGKLVLLGVPVASNGQPNIRAWSPGAVSAFESAAGIAITALDVLPEGWANFLSRPRDVMSSGEPSSGPVGVLVSNGAAELLFGRPLDDVEPGDLGARVEGGFEFEETPAPYPARNVVAIVRGRDPELADQYVAIGSHNDHIGMARTPVDHDSLRAYNQVVRPMGADSRDREPSQAEAARIAAIRDSLRALRPARLDSVYNGADDDGSGSVAMLEIAEAFAASPQKPRRSILFVWHTGEERGLFGSRWFTENPTVPRESIVAQLNMDMVGRGTAGDADDGGPGYLQLIGSRRLSTELGDLVEAVNVREGFGFEFDYEYDADGHPGNYYCRSDHYMYARYGIPIVFFSTGSHRDYHQLTDEPGYIDYDKLERVSQLVYSIAETVANLDHRVVVDKPVPGPNEPCRQ</sequence>
<dbReference type="SUPFAM" id="SSF53187">
    <property type="entry name" value="Zn-dependent exopeptidases"/>
    <property type="match status" value="1"/>
</dbReference>
<reference evidence="2 3" key="1">
    <citation type="submission" date="2020-01" db="EMBL/GenBank/DDBJ databases">
        <title>Genomes assembled from Gulf of Kutch pelagic sediment metagenomes.</title>
        <authorList>
            <person name="Chandrashekar M."/>
            <person name="Mahajan M.S."/>
            <person name="Dave K.J."/>
            <person name="Vatsa P."/>
            <person name="Nathani N.M."/>
        </authorList>
    </citation>
    <scope>NUCLEOTIDE SEQUENCE [LARGE SCALE GENOMIC DNA]</scope>
    <source>
        <strain evidence="2">KS3-K002</strain>
    </source>
</reference>
<dbReference type="InterPro" id="IPR018247">
    <property type="entry name" value="EF_Hand_1_Ca_BS"/>
</dbReference>
<dbReference type="EMBL" id="JAACAK010000130">
    <property type="protein sequence ID" value="NIR76488.1"/>
    <property type="molecule type" value="Genomic_DNA"/>
</dbReference>
<proteinExistence type="predicted"/>